<dbReference type="EC" id="3.6.3.-" evidence="5"/>
<dbReference type="InterPro" id="IPR050153">
    <property type="entry name" value="Metal_Ion_Import_ABC"/>
</dbReference>
<evidence type="ECO:0000256" key="1">
    <source>
        <dbReference type="ARBA" id="ARBA00022448"/>
    </source>
</evidence>
<proteinExistence type="predicted"/>
<dbReference type="SUPFAM" id="SSF52540">
    <property type="entry name" value="P-loop containing nucleoside triphosphate hydrolases"/>
    <property type="match status" value="1"/>
</dbReference>
<keyword evidence="3 5" id="KW-0067">ATP-binding</keyword>
<dbReference type="InterPro" id="IPR003439">
    <property type="entry name" value="ABC_transporter-like_ATP-bd"/>
</dbReference>
<accession>A0A1V5MEY1</accession>
<dbReference type="Proteomes" id="UP000485484">
    <property type="component" value="Unassembled WGS sequence"/>
</dbReference>
<evidence type="ECO:0000256" key="3">
    <source>
        <dbReference type="ARBA" id="ARBA00022840"/>
    </source>
</evidence>
<dbReference type="SMART" id="SM00382">
    <property type="entry name" value="AAA"/>
    <property type="match status" value="1"/>
</dbReference>
<evidence type="ECO:0000259" key="4">
    <source>
        <dbReference type="PROSITE" id="PS50893"/>
    </source>
</evidence>
<dbReference type="InterPro" id="IPR027417">
    <property type="entry name" value="P-loop_NTPase"/>
</dbReference>
<keyword evidence="1" id="KW-0813">Transport</keyword>
<sequence>MGAEKILQVVDLRVVRNGLLALDGINLEMDRGAFLAIIGPNGGGKTTFLKAILGQIPAAAGEIRILGWPPRLRQEKRPGAIGYVAQRSLLESDFPVSAFDVAMMGRYGRLGPGRRAGRVDREKARECLALTGLAGLAGRPFRWLSGGQQQRVLIARSLATEPELLILDEPTTGVDAASQEEFYRLLKKLQRDLALSVILVSHDISLVPAYSDQVACLNQRLHLHGKPAEVLRSEALQKAYGCQVDFLFHGEMPHRVVEKHDG</sequence>
<dbReference type="Pfam" id="PF00005">
    <property type="entry name" value="ABC_tran"/>
    <property type="match status" value="1"/>
</dbReference>
<dbReference type="PROSITE" id="PS50893">
    <property type="entry name" value="ABC_TRANSPORTER_2"/>
    <property type="match status" value="1"/>
</dbReference>
<dbReference type="CDD" id="cd03235">
    <property type="entry name" value="ABC_Metallic_Cations"/>
    <property type="match status" value="1"/>
</dbReference>
<gene>
    <name evidence="5" type="primary">znuC</name>
    <name evidence="5" type="ORF">BWY73_01028</name>
</gene>
<dbReference type="EMBL" id="MWAK01000156">
    <property type="protein sequence ID" value="OPZ91685.1"/>
    <property type="molecule type" value="Genomic_DNA"/>
</dbReference>
<feature type="domain" description="ABC transporter" evidence="4">
    <location>
        <begin position="7"/>
        <end position="244"/>
    </location>
</feature>
<dbReference type="InterPro" id="IPR017871">
    <property type="entry name" value="ABC_transporter-like_CS"/>
</dbReference>
<evidence type="ECO:0000313" key="5">
    <source>
        <dbReference type="EMBL" id="OPZ91685.1"/>
    </source>
</evidence>
<protein>
    <submittedName>
        <fullName evidence="5">Zinc import ATP-binding protein ZnuC</fullName>
        <ecNumber evidence="5">3.6.3.-</ecNumber>
    </submittedName>
</protein>
<keyword evidence="2" id="KW-0547">Nucleotide-binding</keyword>
<dbReference type="PROSITE" id="PS00211">
    <property type="entry name" value="ABC_TRANSPORTER_1"/>
    <property type="match status" value="1"/>
</dbReference>
<comment type="caution">
    <text evidence="5">The sequence shown here is derived from an EMBL/GenBank/DDBJ whole genome shotgun (WGS) entry which is preliminary data.</text>
</comment>
<dbReference type="InterPro" id="IPR003593">
    <property type="entry name" value="AAA+_ATPase"/>
</dbReference>
<reference evidence="5" key="1">
    <citation type="submission" date="2017-02" db="EMBL/GenBank/DDBJ databases">
        <title>Delving into the versatile metabolic prowess of the omnipresent phylum Bacteroidetes.</title>
        <authorList>
            <person name="Nobu M.K."/>
            <person name="Mei R."/>
            <person name="Narihiro T."/>
            <person name="Kuroda K."/>
            <person name="Liu W.-T."/>
        </authorList>
    </citation>
    <scope>NUCLEOTIDE SEQUENCE</scope>
    <source>
        <strain evidence="5">ADurb.Bin417</strain>
    </source>
</reference>
<dbReference type="GO" id="GO:0005524">
    <property type="term" value="F:ATP binding"/>
    <property type="evidence" value="ECO:0007669"/>
    <property type="project" value="UniProtKB-KW"/>
</dbReference>
<dbReference type="GO" id="GO:0016887">
    <property type="term" value="F:ATP hydrolysis activity"/>
    <property type="evidence" value="ECO:0007669"/>
    <property type="project" value="InterPro"/>
</dbReference>
<dbReference type="Gene3D" id="3.40.50.300">
    <property type="entry name" value="P-loop containing nucleotide triphosphate hydrolases"/>
    <property type="match status" value="1"/>
</dbReference>
<dbReference type="PANTHER" id="PTHR42734">
    <property type="entry name" value="METAL TRANSPORT SYSTEM ATP-BINDING PROTEIN TM_0124-RELATED"/>
    <property type="match status" value="1"/>
</dbReference>
<name>A0A1V5MEY1_UNCT6</name>
<dbReference type="AlphaFoldDB" id="A0A1V5MEY1"/>
<dbReference type="FunFam" id="3.40.50.300:FF:000134">
    <property type="entry name" value="Iron-enterobactin ABC transporter ATP-binding protein"/>
    <property type="match status" value="1"/>
</dbReference>
<keyword evidence="5" id="KW-0378">Hydrolase</keyword>
<organism evidence="5">
    <name type="scientific">candidate division TA06 bacterium ADurb.Bin417</name>
    <dbReference type="NCBI Taxonomy" id="1852828"/>
    <lineage>
        <taxon>Bacteria</taxon>
        <taxon>Bacteria division TA06</taxon>
    </lineage>
</organism>
<evidence type="ECO:0000256" key="2">
    <source>
        <dbReference type="ARBA" id="ARBA00022741"/>
    </source>
</evidence>